<reference evidence="2" key="2">
    <citation type="journal article" date="2015" name="Data Brief">
        <title>Shoot transcriptome of the giant reed, Arundo donax.</title>
        <authorList>
            <person name="Barrero R.A."/>
            <person name="Guerrero F.D."/>
            <person name="Moolhuijzen P."/>
            <person name="Goolsby J.A."/>
            <person name="Tidwell J."/>
            <person name="Bellgard S.E."/>
            <person name="Bellgard M.I."/>
        </authorList>
    </citation>
    <scope>NUCLEOTIDE SEQUENCE</scope>
    <source>
        <tissue evidence="2">Shoot tissue taken approximately 20 cm above the soil surface</tissue>
    </source>
</reference>
<organism evidence="2">
    <name type="scientific">Arundo donax</name>
    <name type="common">Giant reed</name>
    <name type="synonym">Donax arundinaceus</name>
    <dbReference type="NCBI Taxonomy" id="35708"/>
    <lineage>
        <taxon>Eukaryota</taxon>
        <taxon>Viridiplantae</taxon>
        <taxon>Streptophyta</taxon>
        <taxon>Embryophyta</taxon>
        <taxon>Tracheophyta</taxon>
        <taxon>Spermatophyta</taxon>
        <taxon>Magnoliopsida</taxon>
        <taxon>Liliopsida</taxon>
        <taxon>Poales</taxon>
        <taxon>Poaceae</taxon>
        <taxon>PACMAD clade</taxon>
        <taxon>Arundinoideae</taxon>
        <taxon>Arundineae</taxon>
        <taxon>Arundo</taxon>
    </lineage>
</organism>
<dbReference type="EMBL" id="GBRH01252189">
    <property type="protein sequence ID" value="JAD45706.1"/>
    <property type="molecule type" value="Transcribed_RNA"/>
</dbReference>
<evidence type="ECO:0000256" key="1">
    <source>
        <dbReference type="SAM" id="MobiDB-lite"/>
    </source>
</evidence>
<name>A0A0A9A3N6_ARUDO</name>
<protein>
    <submittedName>
        <fullName evidence="2">Uncharacterized protein</fullName>
    </submittedName>
</protein>
<proteinExistence type="predicted"/>
<accession>A0A0A9A3N6</accession>
<evidence type="ECO:0000313" key="2">
    <source>
        <dbReference type="EMBL" id="JAD45706.1"/>
    </source>
</evidence>
<dbReference type="AlphaFoldDB" id="A0A0A9A3N6"/>
<reference evidence="2" key="1">
    <citation type="submission" date="2014-09" db="EMBL/GenBank/DDBJ databases">
        <authorList>
            <person name="Magalhaes I.L.F."/>
            <person name="Oliveira U."/>
            <person name="Santos F.R."/>
            <person name="Vidigal T.H.D.A."/>
            <person name="Brescovit A.D."/>
            <person name="Santos A.J."/>
        </authorList>
    </citation>
    <scope>NUCLEOTIDE SEQUENCE</scope>
    <source>
        <tissue evidence="2">Shoot tissue taken approximately 20 cm above the soil surface</tissue>
    </source>
</reference>
<sequence>MLHVHGAQPLNRRCSRGRMLPGAAEHGRRGRDWEWQLELWGGVAEIGRGGRSFWGAAAAQG</sequence>
<feature type="region of interest" description="Disordered" evidence="1">
    <location>
        <begin position="1"/>
        <end position="27"/>
    </location>
</feature>